<dbReference type="Gene3D" id="2.60.120.10">
    <property type="entry name" value="Jelly Rolls"/>
    <property type="match status" value="1"/>
</dbReference>
<dbReference type="InterPro" id="IPR013096">
    <property type="entry name" value="Cupin_2"/>
</dbReference>
<proteinExistence type="predicted"/>
<dbReference type="EMBL" id="FWXV01000005">
    <property type="protein sequence ID" value="SMD18918.1"/>
    <property type="molecule type" value="Genomic_DNA"/>
</dbReference>
<gene>
    <name evidence="2" type="ORF">SAMN05661093_05959</name>
</gene>
<dbReference type="InterPro" id="IPR011051">
    <property type="entry name" value="RmlC_Cupin_sf"/>
</dbReference>
<organism evidence="2 3">
    <name type="scientific">Kibdelosporangium aridum</name>
    <dbReference type="NCBI Taxonomy" id="2030"/>
    <lineage>
        <taxon>Bacteria</taxon>
        <taxon>Bacillati</taxon>
        <taxon>Actinomycetota</taxon>
        <taxon>Actinomycetes</taxon>
        <taxon>Pseudonocardiales</taxon>
        <taxon>Pseudonocardiaceae</taxon>
        <taxon>Kibdelosporangium</taxon>
    </lineage>
</organism>
<dbReference type="RefSeq" id="WP_084430155.1">
    <property type="nucleotide sequence ID" value="NZ_FWXV01000005.1"/>
</dbReference>
<dbReference type="InterPro" id="IPR014710">
    <property type="entry name" value="RmlC-like_jellyroll"/>
</dbReference>
<dbReference type="AlphaFoldDB" id="A0A1W2FBD6"/>
<name>A0A1W2FBD6_KIBAR</name>
<accession>A0A1W2FBD6</accession>
<reference evidence="2 3" key="1">
    <citation type="submission" date="2017-04" db="EMBL/GenBank/DDBJ databases">
        <authorList>
            <person name="Afonso C.L."/>
            <person name="Miller P.J."/>
            <person name="Scott M.A."/>
            <person name="Spackman E."/>
            <person name="Goraichik I."/>
            <person name="Dimitrov K.M."/>
            <person name="Suarez D.L."/>
            <person name="Swayne D.E."/>
        </authorList>
    </citation>
    <scope>NUCLEOTIDE SEQUENCE [LARGE SCALE GENOMIC DNA]</scope>
    <source>
        <strain evidence="2 3">DSM 43828</strain>
    </source>
</reference>
<protein>
    <submittedName>
        <fullName evidence="2">Cupin domain protein</fullName>
    </submittedName>
</protein>
<dbReference type="OrthoDB" id="5145129at2"/>
<dbReference type="SUPFAM" id="SSF51182">
    <property type="entry name" value="RmlC-like cupins"/>
    <property type="match status" value="1"/>
</dbReference>
<evidence type="ECO:0000313" key="2">
    <source>
        <dbReference type="EMBL" id="SMD18918.1"/>
    </source>
</evidence>
<evidence type="ECO:0000259" key="1">
    <source>
        <dbReference type="Pfam" id="PF07883"/>
    </source>
</evidence>
<evidence type="ECO:0000313" key="3">
    <source>
        <dbReference type="Proteomes" id="UP000192674"/>
    </source>
</evidence>
<feature type="domain" description="Cupin type-2" evidence="1">
    <location>
        <begin position="38"/>
        <end position="102"/>
    </location>
</feature>
<sequence length="124" mass="12877">MTVATRADAPHFEVEGYEFHPLAVPSRGSTQLAVWSITAAPGATSTPHQHDREVIFFVATGRMTGSIGGESFTAGPGDAIIVPPDTDFTLGNHSAAEPASLTVSTTAGMQAIVDGNTFPPPWSL</sequence>
<dbReference type="Proteomes" id="UP000192674">
    <property type="component" value="Unassembled WGS sequence"/>
</dbReference>
<keyword evidence="3" id="KW-1185">Reference proteome</keyword>
<dbReference type="Pfam" id="PF07883">
    <property type="entry name" value="Cupin_2"/>
    <property type="match status" value="1"/>
</dbReference>